<sequence length="447" mass="49989">MDKPARTAHTKPLCDDYGNQHYLTEELARGGQGVVYRTRDADLAIKQPLDTSGEPDTKADLRRRFQNIRLLPIPSRIPVSLPLAILRDEPGYVMQLLNGMKPFNFFDLDGDAKKALESQNPALPRWLAAVPDRELALRLWHYANTGSTRRRLFALAECASILARLHSAGLVYGDISADNAFIAEHASDVWLIDADNMRLEMPGEGTSVYTPGYGAPEVVRATDASRPRSDCWAFAVMAFKTLALCHPFIGKKVLEPEDDDSGWDAEPTTDERPADLQDQAYAGYFPFIDDEDDDSNEGDTGLPRELVATAGLRRLFHETFGAGRNQPHRRPTIAFWALELKKAFDLSLQCHACTMSYFADNHTQCPFCRAPRPPFARAITPRGEIVIPADAKEFSLPHRLFHPFSFEHNNAQAYEAVLDFDDKTAHPVRGTKTFPDTLVFKFAGAEK</sequence>
<name>A0A1Y6JKT3_PSEVI</name>
<organism evidence="6 7">
    <name type="scientific">Pseudomonas viridiflava</name>
    <name type="common">Phytomonas viridiflava</name>
    <dbReference type="NCBI Taxonomy" id="33069"/>
    <lineage>
        <taxon>Bacteria</taxon>
        <taxon>Pseudomonadati</taxon>
        <taxon>Pseudomonadota</taxon>
        <taxon>Gammaproteobacteria</taxon>
        <taxon>Pseudomonadales</taxon>
        <taxon>Pseudomonadaceae</taxon>
        <taxon>Pseudomonas</taxon>
    </lineage>
</organism>
<dbReference type="Proteomes" id="UP000196842">
    <property type="component" value="Chromosome I"/>
</dbReference>
<dbReference type="RefSeq" id="WP_088235362.1">
    <property type="nucleotide sequence ID" value="NZ_LT855380.1"/>
</dbReference>
<evidence type="ECO:0000256" key="4">
    <source>
        <dbReference type="ARBA" id="ARBA00022840"/>
    </source>
</evidence>
<keyword evidence="4" id="KW-0067">ATP-binding</keyword>
<evidence type="ECO:0000259" key="5">
    <source>
        <dbReference type="PROSITE" id="PS50011"/>
    </source>
</evidence>
<dbReference type="Gene3D" id="1.10.510.10">
    <property type="entry name" value="Transferase(Phosphotransferase) domain 1"/>
    <property type="match status" value="1"/>
</dbReference>
<keyword evidence="1" id="KW-0808">Transferase</keyword>
<keyword evidence="6" id="KW-0723">Serine/threonine-protein kinase</keyword>
<dbReference type="InterPro" id="IPR011009">
    <property type="entry name" value="Kinase-like_dom_sf"/>
</dbReference>
<keyword evidence="2" id="KW-0547">Nucleotide-binding</keyword>
<dbReference type="SMART" id="SM00220">
    <property type="entry name" value="S_TKc"/>
    <property type="match status" value="1"/>
</dbReference>
<dbReference type="InterPro" id="IPR000719">
    <property type="entry name" value="Prot_kinase_dom"/>
</dbReference>
<dbReference type="Pfam" id="PF00069">
    <property type="entry name" value="Pkinase"/>
    <property type="match status" value="1"/>
</dbReference>
<dbReference type="GeneID" id="47764619"/>
<evidence type="ECO:0000313" key="6">
    <source>
        <dbReference type="EMBL" id="SMS10548.1"/>
    </source>
</evidence>
<evidence type="ECO:0000256" key="3">
    <source>
        <dbReference type="ARBA" id="ARBA00022777"/>
    </source>
</evidence>
<feature type="domain" description="Protein kinase" evidence="5">
    <location>
        <begin position="21"/>
        <end position="344"/>
    </location>
</feature>
<proteinExistence type="predicted"/>
<reference evidence="6 7" key="1">
    <citation type="submission" date="2017-05" db="EMBL/GenBank/DDBJ databases">
        <authorList>
            <person name="Song R."/>
            <person name="Chenine A.L."/>
            <person name="Ruprecht R.M."/>
        </authorList>
    </citation>
    <scope>NUCLEOTIDE SEQUENCE [LARGE SCALE GENOMIC DNA]</scope>
    <source>
        <strain evidence="6 7">CFBP 1590</strain>
    </source>
</reference>
<dbReference type="PANTHER" id="PTHR43289">
    <property type="entry name" value="MITOGEN-ACTIVATED PROTEIN KINASE KINASE KINASE 20-RELATED"/>
    <property type="match status" value="1"/>
</dbReference>
<evidence type="ECO:0000256" key="2">
    <source>
        <dbReference type="ARBA" id="ARBA00022741"/>
    </source>
</evidence>
<evidence type="ECO:0000313" key="7">
    <source>
        <dbReference type="Proteomes" id="UP000196842"/>
    </source>
</evidence>
<dbReference type="PANTHER" id="PTHR43289:SF6">
    <property type="entry name" value="SERINE_THREONINE-PROTEIN KINASE NEKL-3"/>
    <property type="match status" value="1"/>
</dbReference>
<accession>A0A1Y6JKT3</accession>
<keyword evidence="3 6" id="KW-0418">Kinase</keyword>
<dbReference type="AlphaFoldDB" id="A0A1Y6JKT3"/>
<dbReference type="EMBL" id="LT855380">
    <property type="protein sequence ID" value="SMS10548.1"/>
    <property type="molecule type" value="Genomic_DNA"/>
</dbReference>
<protein>
    <submittedName>
        <fullName evidence="6">Serine/threonine protein kinase</fullName>
    </submittedName>
</protein>
<dbReference type="KEGG" id="pvd:CFBP1590__2962"/>
<evidence type="ECO:0000256" key="1">
    <source>
        <dbReference type="ARBA" id="ARBA00022679"/>
    </source>
</evidence>
<dbReference type="PROSITE" id="PS50011">
    <property type="entry name" value="PROTEIN_KINASE_DOM"/>
    <property type="match status" value="1"/>
</dbReference>
<dbReference type="SUPFAM" id="SSF56112">
    <property type="entry name" value="Protein kinase-like (PK-like)"/>
    <property type="match status" value="1"/>
</dbReference>
<dbReference type="GO" id="GO:0004674">
    <property type="term" value="F:protein serine/threonine kinase activity"/>
    <property type="evidence" value="ECO:0007669"/>
    <property type="project" value="UniProtKB-KW"/>
</dbReference>
<dbReference type="GO" id="GO:0005524">
    <property type="term" value="F:ATP binding"/>
    <property type="evidence" value="ECO:0007669"/>
    <property type="project" value="UniProtKB-KW"/>
</dbReference>
<gene>
    <name evidence="6" type="ORF">CFBP1590__2962</name>
</gene>